<name>A0A4S4A1Z0_9HYPH</name>
<keyword evidence="2" id="KW-1185">Reference proteome</keyword>
<organism evidence="1 2">
    <name type="scientific">Allorhizobium terrae</name>
    <dbReference type="NCBI Taxonomy" id="1848972"/>
    <lineage>
        <taxon>Bacteria</taxon>
        <taxon>Pseudomonadati</taxon>
        <taxon>Pseudomonadota</taxon>
        <taxon>Alphaproteobacteria</taxon>
        <taxon>Hyphomicrobiales</taxon>
        <taxon>Rhizobiaceae</taxon>
        <taxon>Rhizobium/Agrobacterium group</taxon>
        <taxon>Allorhizobium</taxon>
    </lineage>
</organism>
<comment type="caution">
    <text evidence="1">The sequence shown here is derived from an EMBL/GenBank/DDBJ whole genome shotgun (WGS) entry which is preliminary data.</text>
</comment>
<accession>A0A4S4A1Z0</accession>
<reference evidence="1 2" key="1">
    <citation type="submission" date="2019-04" db="EMBL/GenBank/DDBJ databases">
        <title>Rhizobium terrae sp. nov., isolated from a paddy soil.</title>
        <authorList>
            <person name="Lin S.-Y."/>
            <person name="Hameed A."/>
            <person name="Huang H.-I."/>
            <person name="Young C.-C."/>
        </authorList>
    </citation>
    <scope>NUCLEOTIDE SEQUENCE [LARGE SCALE GENOMIC DNA]</scope>
    <source>
        <strain evidence="1 2">CC-HIH110</strain>
    </source>
</reference>
<gene>
    <name evidence="1" type="ORF">E6C51_06180</name>
</gene>
<evidence type="ECO:0000313" key="2">
    <source>
        <dbReference type="Proteomes" id="UP000310754"/>
    </source>
</evidence>
<dbReference type="RefSeq" id="WP_146928754.1">
    <property type="nucleotide sequence ID" value="NZ_SSOA01000002.1"/>
</dbReference>
<dbReference type="AlphaFoldDB" id="A0A4S4A1Z0"/>
<protein>
    <submittedName>
        <fullName evidence="1">Uncharacterized protein</fullName>
    </submittedName>
</protein>
<evidence type="ECO:0000313" key="1">
    <source>
        <dbReference type="EMBL" id="THF52374.1"/>
    </source>
</evidence>
<dbReference type="EMBL" id="SSOA01000002">
    <property type="protein sequence ID" value="THF52374.1"/>
    <property type="molecule type" value="Genomic_DNA"/>
</dbReference>
<dbReference type="Proteomes" id="UP000310754">
    <property type="component" value="Unassembled WGS sequence"/>
</dbReference>
<sequence length="114" mass="11994">MSNVGHVFSASTIGAVVFGGVQGAEFANSPEDSVQPFINSQFNIVPISTLNPGDPAYLTFASQSPHALQARKLQAAIFATPKAMKQLLARHVEVTSVVGLMQTTDGTTTLYVAD</sequence>
<proteinExistence type="predicted"/>